<protein>
    <submittedName>
        <fullName evidence="1">Uncharacterized protein</fullName>
    </submittedName>
</protein>
<dbReference type="RefSeq" id="WP_057873874.1">
    <property type="nucleotide sequence ID" value="NZ_AYYI01000034.1"/>
</dbReference>
<dbReference type="OrthoDB" id="2302143at2"/>
<keyword evidence="2" id="KW-1185">Reference proteome</keyword>
<dbReference type="STRING" id="1423796.FC24_GL001305"/>
<dbReference type="PATRIC" id="fig|1423796.3.peg.1331"/>
<accession>A0A0R2D918</accession>
<evidence type="ECO:0000313" key="1">
    <source>
        <dbReference type="EMBL" id="KRM98420.1"/>
    </source>
</evidence>
<sequence length="127" mass="14490">MPTSKHEYAFPIKVIKHAQHFNIKFLTIPKLTASGEIYAEAEYYAYRVLADHLLPLKAHPEKIQALTNQTMTDKTTDSHSFLCLIFVPANLDPHKMQAQFIIPRDSAAHAHAELNKITHLIDEKTPF</sequence>
<dbReference type="AlphaFoldDB" id="A0A0R2D918"/>
<dbReference type="Proteomes" id="UP000051638">
    <property type="component" value="Unassembled WGS sequence"/>
</dbReference>
<reference evidence="1 2" key="1">
    <citation type="journal article" date="2015" name="Genome Announc.">
        <title>Expanding the biotechnology potential of lactobacilli through comparative genomics of 213 strains and associated genera.</title>
        <authorList>
            <person name="Sun Z."/>
            <person name="Harris H.M."/>
            <person name="McCann A."/>
            <person name="Guo C."/>
            <person name="Argimon S."/>
            <person name="Zhang W."/>
            <person name="Yang X."/>
            <person name="Jeffery I.B."/>
            <person name="Cooney J.C."/>
            <person name="Kagawa T.F."/>
            <person name="Liu W."/>
            <person name="Song Y."/>
            <person name="Salvetti E."/>
            <person name="Wrobel A."/>
            <person name="Rasinkangas P."/>
            <person name="Parkhill J."/>
            <person name="Rea M.C."/>
            <person name="O'Sullivan O."/>
            <person name="Ritari J."/>
            <person name="Douillard F.P."/>
            <person name="Paul Ross R."/>
            <person name="Yang R."/>
            <person name="Briner A.E."/>
            <person name="Felis G.E."/>
            <person name="de Vos W.M."/>
            <person name="Barrangou R."/>
            <person name="Klaenhammer T.R."/>
            <person name="Caufield P.W."/>
            <person name="Cui Y."/>
            <person name="Zhang H."/>
            <person name="O'Toole P.W."/>
        </authorList>
    </citation>
    <scope>NUCLEOTIDE SEQUENCE [LARGE SCALE GENOMIC DNA]</scope>
    <source>
        <strain evidence="1 2">DSM 20253</strain>
    </source>
</reference>
<name>A0A0R2D918_9LACO</name>
<dbReference type="EMBL" id="AYYI01000034">
    <property type="protein sequence ID" value="KRM98420.1"/>
    <property type="molecule type" value="Genomic_DNA"/>
</dbReference>
<comment type="caution">
    <text evidence="1">The sequence shown here is derived from an EMBL/GenBank/DDBJ whole genome shotgun (WGS) entry which is preliminary data.</text>
</comment>
<evidence type="ECO:0000313" key="2">
    <source>
        <dbReference type="Proteomes" id="UP000051638"/>
    </source>
</evidence>
<organism evidence="1 2">
    <name type="scientific">Loigolactobacillus rennini DSM 20253</name>
    <dbReference type="NCBI Taxonomy" id="1423796"/>
    <lineage>
        <taxon>Bacteria</taxon>
        <taxon>Bacillati</taxon>
        <taxon>Bacillota</taxon>
        <taxon>Bacilli</taxon>
        <taxon>Lactobacillales</taxon>
        <taxon>Lactobacillaceae</taxon>
        <taxon>Loigolactobacillus</taxon>
    </lineage>
</organism>
<gene>
    <name evidence="1" type="ORF">FC24_GL001305</name>
</gene>
<proteinExistence type="predicted"/>